<evidence type="ECO:0000259" key="1">
    <source>
        <dbReference type="Pfam" id="PF04230"/>
    </source>
</evidence>
<dbReference type="RefSeq" id="WP_154334870.1">
    <property type="nucleotide sequence ID" value="NZ_VTFY01000019.1"/>
</dbReference>
<dbReference type="InterPro" id="IPR007345">
    <property type="entry name" value="Polysacch_pyruvyl_Trfase"/>
</dbReference>
<evidence type="ECO:0000313" key="2">
    <source>
        <dbReference type="EMBL" id="MRX84017.1"/>
    </source>
</evidence>
<dbReference type="AlphaFoldDB" id="A0A6N7RSH4"/>
<evidence type="ECO:0000313" key="3">
    <source>
        <dbReference type="Proteomes" id="UP000438093"/>
    </source>
</evidence>
<name>A0A6N7RSH4_9ACTN</name>
<dbReference type="EMBL" id="VTFY01000019">
    <property type="protein sequence ID" value="MRX84017.1"/>
    <property type="molecule type" value="Genomic_DNA"/>
</dbReference>
<dbReference type="Proteomes" id="UP000438093">
    <property type="component" value="Unassembled WGS sequence"/>
</dbReference>
<dbReference type="Pfam" id="PF04230">
    <property type="entry name" value="PS_pyruv_trans"/>
    <property type="match status" value="1"/>
</dbReference>
<proteinExistence type="predicted"/>
<organism evidence="2 3">
    <name type="scientific">Eggerthella guodeyinii</name>
    <dbReference type="NCBI Taxonomy" id="2690837"/>
    <lineage>
        <taxon>Bacteria</taxon>
        <taxon>Bacillati</taxon>
        <taxon>Actinomycetota</taxon>
        <taxon>Coriobacteriia</taxon>
        <taxon>Eggerthellales</taxon>
        <taxon>Eggerthellaceae</taxon>
        <taxon>Eggerthella</taxon>
    </lineage>
</organism>
<keyword evidence="3" id="KW-1185">Reference proteome</keyword>
<accession>A0A6N7RSH4</accession>
<comment type="caution">
    <text evidence="2">The sequence shown here is derived from an EMBL/GenBank/DDBJ whole genome shotgun (WGS) entry which is preliminary data.</text>
</comment>
<sequence>MIRIITICSNNYGNRLQNLALTKVLERMTEDSVVTLRIRDRKPFQSMVNKHWELFHFAKNSLLGIVKERNKAAIPFLAFTHQHIPTIQLCPEDLIGLDGVFVIGSDQCWNPGWGLGARKDGIQCAVGIPPERKIAYAASIGIQYRDMPAEWRGRYASWLSDVGSISMREEEGARAVRELIGRAVPTVLDPTMLLKAEEWQRIEKKPAGENRLEEDFCLKYVLGEGDESDQIEQIAAKAGAKVFDMGRVSKPIGPAEFLWLIHHAKIICTDSFHGSVFSLLFHRPFVIFNRRDSYVDMSSRFETLGSFSQVNSHRYGEDGFSWDAVWNMDWRTFEIELAAKRNSSEAWLGEALDKARKYDA</sequence>
<gene>
    <name evidence="2" type="ORF">GJG86_16175</name>
</gene>
<feature type="domain" description="Polysaccharide pyruvyl transferase" evidence="1">
    <location>
        <begin position="11"/>
        <end position="290"/>
    </location>
</feature>
<reference evidence="3" key="1">
    <citation type="submission" date="2019-08" db="EMBL/GenBank/DDBJ databases">
        <title>Arthrobacter sp. nov., isolated from plateau pika and Tibetan wild ass.</title>
        <authorList>
            <person name="Ge Y."/>
        </authorList>
    </citation>
    <scope>NUCLEOTIDE SEQUENCE [LARGE SCALE GENOMIC DNA]</scope>
    <source>
        <strain evidence="3">HF-4214</strain>
    </source>
</reference>
<protein>
    <recommendedName>
        <fullName evidence="1">Polysaccharide pyruvyl transferase domain-containing protein</fullName>
    </recommendedName>
</protein>